<feature type="region of interest" description="Disordered" evidence="1">
    <location>
        <begin position="66"/>
        <end position="167"/>
    </location>
</feature>
<dbReference type="EMBL" id="CDMZ01005798">
    <property type="protein sequence ID" value="CEM54564.1"/>
    <property type="molecule type" value="Genomic_DNA"/>
</dbReference>
<dbReference type="AlphaFoldDB" id="A0A0G4IBI5"/>
<organism evidence="2">
    <name type="scientific">Chromera velia CCMP2878</name>
    <dbReference type="NCBI Taxonomy" id="1169474"/>
    <lineage>
        <taxon>Eukaryota</taxon>
        <taxon>Sar</taxon>
        <taxon>Alveolata</taxon>
        <taxon>Colpodellida</taxon>
        <taxon>Chromeraceae</taxon>
        <taxon>Chromera</taxon>
    </lineage>
</organism>
<feature type="compositionally biased region" description="Basic and acidic residues" evidence="1">
    <location>
        <begin position="143"/>
        <end position="153"/>
    </location>
</feature>
<feature type="compositionally biased region" description="Polar residues" evidence="1">
    <location>
        <begin position="156"/>
        <end position="167"/>
    </location>
</feature>
<feature type="compositionally biased region" description="Low complexity" evidence="1">
    <location>
        <begin position="96"/>
        <end position="109"/>
    </location>
</feature>
<evidence type="ECO:0000313" key="2">
    <source>
        <dbReference type="EMBL" id="CEM54564.1"/>
    </source>
</evidence>
<evidence type="ECO:0000256" key="1">
    <source>
        <dbReference type="SAM" id="MobiDB-lite"/>
    </source>
</evidence>
<accession>A0A0G4IBI5</accession>
<feature type="compositionally biased region" description="Acidic residues" evidence="1">
    <location>
        <begin position="122"/>
        <end position="142"/>
    </location>
</feature>
<protein>
    <submittedName>
        <fullName evidence="2">Uncharacterized protein</fullName>
    </submittedName>
</protein>
<dbReference type="VEuPathDB" id="CryptoDB:Cvel_2201"/>
<feature type="region of interest" description="Disordered" evidence="1">
    <location>
        <begin position="17"/>
        <end position="39"/>
    </location>
</feature>
<reference evidence="2" key="1">
    <citation type="submission" date="2014-11" db="EMBL/GenBank/DDBJ databases">
        <authorList>
            <person name="Otto D Thomas"/>
            <person name="Naeem Raeece"/>
        </authorList>
    </citation>
    <scope>NUCLEOTIDE SEQUENCE</scope>
</reference>
<proteinExistence type="predicted"/>
<name>A0A0G4IBI5_9ALVE</name>
<sequence>MPKSFSVSTSAMLKEIKQKRGIDAQSESEADAAPKAGDRDVRYFEYFNPERDAPYCHHLPQLDAAVRKRSAQDPSPAAAKKRSVWALQAPPPCPSAAPAAAAAVSAPPSRKQQRVPPHEESDSKEEEESDGEESDEEEDDEREMAGEQEDQRRAAASSNAPSKQTVSQRKAAAEALFKQVCRNGDFFILVPSPVMYKGMPQTQKDGIIPVSIWRGEVTETGVEQLWPYVKRNREIPFYGWFQRGNGTDRNEKSMLFSSIYRKRWRLKRDVVVTLTDGEADGLLFEPDSATSDQSPENRQLTPEGVISVTASLKVKAKEYDKSDVLRWAYRLLGSWLIEPPDEEDFGLWSIDHLRSLKEVYPSFHVSKWMQDEGFLHGEGTRRTDEEIEEIVAHFTDKSSISSNGAPQFVPVCI</sequence>
<gene>
    <name evidence="2" type="ORF">Cvel_2201</name>
</gene>